<evidence type="ECO:0000313" key="1">
    <source>
        <dbReference type="EMBL" id="SHG98537.1"/>
    </source>
</evidence>
<dbReference type="EMBL" id="LT670818">
    <property type="protein sequence ID" value="SHG98537.1"/>
    <property type="molecule type" value="Genomic_DNA"/>
</dbReference>
<gene>
    <name evidence="1" type="ORF">SAMN05444169_5116</name>
</gene>
<proteinExistence type="predicted"/>
<organism evidence="1 2">
    <name type="scientific">Bradyrhizobium erythrophlei</name>
    <dbReference type="NCBI Taxonomy" id="1437360"/>
    <lineage>
        <taxon>Bacteria</taxon>
        <taxon>Pseudomonadati</taxon>
        <taxon>Pseudomonadota</taxon>
        <taxon>Alphaproteobacteria</taxon>
        <taxon>Hyphomicrobiales</taxon>
        <taxon>Nitrobacteraceae</taxon>
        <taxon>Bradyrhizobium</taxon>
    </lineage>
</organism>
<sequence length="88" mass="9752">MDVGLDQHFLKLESAGAGQSDVEHDASGCIGTRALEKLLRGSERYHGQTYRLKKIYDAFTRGRVIIDDEYEGLFNAQVTPPLHDSAAT</sequence>
<reference evidence="1 2" key="1">
    <citation type="submission" date="2016-11" db="EMBL/GenBank/DDBJ databases">
        <authorList>
            <person name="Jaros S."/>
            <person name="Januszkiewicz K."/>
            <person name="Wedrychowicz H."/>
        </authorList>
    </citation>
    <scope>NUCLEOTIDE SEQUENCE [LARGE SCALE GENOMIC DNA]</scope>
    <source>
        <strain evidence="1 2">GAS242</strain>
    </source>
</reference>
<name>A0A1M5PA23_9BRAD</name>
<evidence type="ECO:0000313" key="2">
    <source>
        <dbReference type="Proteomes" id="UP000190675"/>
    </source>
</evidence>
<accession>A0A1M5PA23</accession>
<protein>
    <submittedName>
        <fullName evidence="1">Uncharacterized protein</fullName>
    </submittedName>
</protein>
<dbReference type="AlphaFoldDB" id="A0A1M5PA23"/>
<dbReference type="Proteomes" id="UP000190675">
    <property type="component" value="Chromosome I"/>
</dbReference>